<dbReference type="CDD" id="cd16461">
    <property type="entry name" value="RING-H2_EL5-like"/>
    <property type="match status" value="1"/>
</dbReference>
<proteinExistence type="predicted"/>
<evidence type="ECO:0000256" key="2">
    <source>
        <dbReference type="ARBA" id="ARBA00022771"/>
    </source>
</evidence>
<feature type="region of interest" description="Disordered" evidence="5">
    <location>
        <begin position="129"/>
        <end position="154"/>
    </location>
</feature>
<feature type="compositionally biased region" description="Basic and acidic residues" evidence="5">
    <location>
        <begin position="51"/>
        <end position="62"/>
    </location>
</feature>
<keyword evidence="2 4" id="KW-0863">Zinc-finger</keyword>
<feature type="region of interest" description="Disordered" evidence="5">
    <location>
        <begin position="272"/>
        <end position="298"/>
    </location>
</feature>
<feature type="compositionally biased region" description="Polar residues" evidence="5">
    <location>
        <begin position="484"/>
        <end position="494"/>
    </location>
</feature>
<dbReference type="Proteomes" id="UP000095009">
    <property type="component" value="Unassembled WGS sequence"/>
</dbReference>
<evidence type="ECO:0000256" key="3">
    <source>
        <dbReference type="ARBA" id="ARBA00022833"/>
    </source>
</evidence>
<evidence type="ECO:0000256" key="1">
    <source>
        <dbReference type="ARBA" id="ARBA00022723"/>
    </source>
</evidence>
<dbReference type="GO" id="GO:0008270">
    <property type="term" value="F:zinc ion binding"/>
    <property type="evidence" value="ECO:0007669"/>
    <property type="project" value="UniProtKB-KW"/>
</dbReference>
<reference evidence="7 8" key="1">
    <citation type="journal article" date="2016" name="Proc. Natl. Acad. Sci. U.S.A.">
        <title>Comparative genomics of biotechnologically important yeasts.</title>
        <authorList>
            <person name="Riley R."/>
            <person name="Haridas S."/>
            <person name="Wolfe K.H."/>
            <person name="Lopes M.R."/>
            <person name="Hittinger C.T."/>
            <person name="Goeker M."/>
            <person name="Salamov A.A."/>
            <person name="Wisecaver J.H."/>
            <person name="Long T.M."/>
            <person name="Calvey C.H."/>
            <person name="Aerts A.L."/>
            <person name="Barry K.W."/>
            <person name="Choi C."/>
            <person name="Clum A."/>
            <person name="Coughlan A.Y."/>
            <person name="Deshpande S."/>
            <person name="Douglass A.P."/>
            <person name="Hanson S.J."/>
            <person name="Klenk H.-P."/>
            <person name="LaButti K.M."/>
            <person name="Lapidus A."/>
            <person name="Lindquist E.A."/>
            <person name="Lipzen A.M."/>
            <person name="Meier-Kolthoff J.P."/>
            <person name="Ohm R.A."/>
            <person name="Otillar R.P."/>
            <person name="Pangilinan J.L."/>
            <person name="Peng Y."/>
            <person name="Rokas A."/>
            <person name="Rosa C.A."/>
            <person name="Scheuner C."/>
            <person name="Sibirny A.A."/>
            <person name="Slot J.C."/>
            <person name="Stielow J.B."/>
            <person name="Sun H."/>
            <person name="Kurtzman C.P."/>
            <person name="Blackwell M."/>
            <person name="Grigoriev I.V."/>
            <person name="Jeffries T.W."/>
        </authorList>
    </citation>
    <scope>NUCLEOTIDE SEQUENCE [LARGE SCALE GENOMIC DNA]</scope>
    <source>
        <strain evidence="7 8">DSM 6958</strain>
    </source>
</reference>
<dbReference type="Gene3D" id="3.30.40.10">
    <property type="entry name" value="Zinc/RING finger domain, C3HC4 (zinc finger)"/>
    <property type="match status" value="1"/>
</dbReference>
<feature type="compositionally biased region" description="Polar residues" evidence="5">
    <location>
        <begin position="180"/>
        <end position="193"/>
    </location>
</feature>
<gene>
    <name evidence="7" type="ORF">NADFUDRAFT_47067</name>
</gene>
<feature type="compositionally biased region" description="Polar residues" evidence="5">
    <location>
        <begin position="29"/>
        <end position="47"/>
    </location>
</feature>
<feature type="compositionally biased region" description="Low complexity" evidence="5">
    <location>
        <begin position="398"/>
        <end position="408"/>
    </location>
</feature>
<feature type="compositionally biased region" description="Polar residues" evidence="5">
    <location>
        <begin position="388"/>
        <end position="397"/>
    </location>
</feature>
<dbReference type="EMBL" id="KV454410">
    <property type="protein sequence ID" value="ODQ65390.1"/>
    <property type="molecule type" value="Genomic_DNA"/>
</dbReference>
<dbReference type="PANTHER" id="PTHR45931">
    <property type="entry name" value="SI:CH211-59O9.10"/>
    <property type="match status" value="1"/>
</dbReference>
<feature type="region of interest" description="Disordered" evidence="5">
    <location>
        <begin position="1"/>
        <end position="89"/>
    </location>
</feature>
<feature type="compositionally biased region" description="Basic and acidic residues" evidence="5">
    <location>
        <begin position="17"/>
        <end position="27"/>
    </location>
</feature>
<dbReference type="PANTHER" id="PTHR45931:SF3">
    <property type="entry name" value="RING ZINC FINGER-CONTAINING PROTEIN"/>
    <property type="match status" value="1"/>
</dbReference>
<dbReference type="AlphaFoldDB" id="A0A1E3PJB8"/>
<feature type="compositionally biased region" description="Low complexity" evidence="5">
    <location>
        <begin position="419"/>
        <end position="434"/>
    </location>
</feature>
<dbReference type="GO" id="GO:0006511">
    <property type="term" value="P:ubiquitin-dependent protein catabolic process"/>
    <property type="evidence" value="ECO:0007669"/>
    <property type="project" value="TreeGrafter"/>
</dbReference>
<feature type="region of interest" description="Disordered" evidence="5">
    <location>
        <begin position="515"/>
        <end position="561"/>
    </location>
</feature>
<evidence type="ECO:0000313" key="7">
    <source>
        <dbReference type="EMBL" id="ODQ65390.1"/>
    </source>
</evidence>
<evidence type="ECO:0000313" key="8">
    <source>
        <dbReference type="Proteomes" id="UP000095009"/>
    </source>
</evidence>
<evidence type="ECO:0000259" key="6">
    <source>
        <dbReference type="PROSITE" id="PS50089"/>
    </source>
</evidence>
<evidence type="ECO:0000256" key="4">
    <source>
        <dbReference type="PROSITE-ProRule" id="PRU00175"/>
    </source>
</evidence>
<evidence type="ECO:0000256" key="5">
    <source>
        <dbReference type="SAM" id="MobiDB-lite"/>
    </source>
</evidence>
<keyword evidence="1" id="KW-0479">Metal-binding</keyword>
<dbReference type="OrthoDB" id="8062037at2759"/>
<feature type="region of interest" description="Disordered" evidence="5">
    <location>
        <begin position="180"/>
        <end position="206"/>
    </location>
</feature>
<feature type="compositionally biased region" description="Polar residues" evidence="5">
    <location>
        <begin position="409"/>
        <end position="418"/>
    </location>
</feature>
<dbReference type="SMART" id="SM00184">
    <property type="entry name" value="RING"/>
    <property type="match status" value="1"/>
</dbReference>
<dbReference type="STRING" id="857566.A0A1E3PJB8"/>
<feature type="region of interest" description="Disordered" evidence="5">
    <location>
        <begin position="458"/>
        <end position="494"/>
    </location>
</feature>
<organism evidence="7 8">
    <name type="scientific">Nadsonia fulvescens var. elongata DSM 6958</name>
    <dbReference type="NCBI Taxonomy" id="857566"/>
    <lineage>
        <taxon>Eukaryota</taxon>
        <taxon>Fungi</taxon>
        <taxon>Dikarya</taxon>
        <taxon>Ascomycota</taxon>
        <taxon>Saccharomycotina</taxon>
        <taxon>Dipodascomycetes</taxon>
        <taxon>Dipodascales</taxon>
        <taxon>Dipodascales incertae sedis</taxon>
        <taxon>Nadsonia</taxon>
    </lineage>
</organism>
<feature type="region of interest" description="Disordered" evidence="5">
    <location>
        <begin position="388"/>
        <end position="439"/>
    </location>
</feature>
<dbReference type="GO" id="GO:0061630">
    <property type="term" value="F:ubiquitin protein ligase activity"/>
    <property type="evidence" value="ECO:0007669"/>
    <property type="project" value="TreeGrafter"/>
</dbReference>
<dbReference type="Pfam" id="PF13639">
    <property type="entry name" value="zf-RING_2"/>
    <property type="match status" value="1"/>
</dbReference>
<dbReference type="PROSITE" id="PS50089">
    <property type="entry name" value="ZF_RING_2"/>
    <property type="match status" value="1"/>
</dbReference>
<feature type="region of interest" description="Disordered" evidence="5">
    <location>
        <begin position="222"/>
        <end position="241"/>
    </location>
</feature>
<dbReference type="GO" id="GO:0005634">
    <property type="term" value="C:nucleus"/>
    <property type="evidence" value="ECO:0007669"/>
    <property type="project" value="TreeGrafter"/>
</dbReference>
<keyword evidence="3" id="KW-0862">Zinc</keyword>
<feature type="compositionally biased region" description="Polar residues" evidence="5">
    <location>
        <begin position="129"/>
        <end position="141"/>
    </location>
</feature>
<sequence>MVNDYPEQKTSLQAGEDDQKIVDHADKPSANNQPEALDQNSESSQSVGLERPTKRPIMKDELTGSSLKKIRRNSEPVTTSTALPELAPTLTPPVPVSTILDQTRPEGLISPLVNPTIDTNGLARSTEVIQPSSVEPSSVNIRSDRPRPRPRLFPTNSARRRRTVLEQLRYVAQQQILGTSDQATGTESTTVGSGRTPIPASVSSERRRVDELLPALLSRALSDSASRTRDDTGAFPPVRTPFETPRTTVDIQSATLSRLLYVTATITANSLLGRNNGDQENPAVNSQGAQTNSTSQFSNIDSATGISAETAASNETNNITPTSNGYGSESFDNFLRDLESGLLTSELLRYMGRSANSGNTENNTGSPQQMNFFRMFRFNSVRRDESNLNADSVQPNISLSGTTSSSTLQAPANASSAGTTDNSSSRITSSATPSDTSEQAEVVPVLVIGIRSHILGNDGNVTSPATPSANAQNTPLNGTHPPANENNGESNISMFDASTSRPLILRRLDQEQQDMLRPTPESIESVASQAPAPVESPVTEPEAFTSPGTQPNIHDTPAAPTGTSYPTYVIYVYGAAYPANHPILTTNSLFSENPTYEDMLLLERFMGPSTRRDVVEKKDLEEAPGVHFFKNIKDTLEHEKSPNGDIKSNKNICPVCWDAYEDENLVRKLDLCGHLFHKDCIDKWLGSCKNNCPMCRGVGIETKNGLGQPKEGNENTNPTV</sequence>
<keyword evidence="8" id="KW-1185">Reference proteome</keyword>
<dbReference type="InterPro" id="IPR051834">
    <property type="entry name" value="RING_finger_E3_ligase"/>
</dbReference>
<feature type="domain" description="RING-type" evidence="6">
    <location>
        <begin position="653"/>
        <end position="696"/>
    </location>
</feature>
<dbReference type="InterPro" id="IPR013083">
    <property type="entry name" value="Znf_RING/FYVE/PHD"/>
</dbReference>
<dbReference type="InterPro" id="IPR001841">
    <property type="entry name" value="Znf_RING"/>
</dbReference>
<accession>A0A1E3PJB8</accession>
<feature type="compositionally biased region" description="Low complexity" evidence="5">
    <location>
        <begin position="78"/>
        <end position="89"/>
    </location>
</feature>
<protein>
    <recommendedName>
        <fullName evidence="6">RING-type domain-containing protein</fullName>
    </recommendedName>
</protein>
<dbReference type="SUPFAM" id="SSF57850">
    <property type="entry name" value="RING/U-box"/>
    <property type="match status" value="1"/>
</dbReference>
<name>A0A1E3PJB8_9ASCO</name>
<feature type="compositionally biased region" description="Polar residues" evidence="5">
    <location>
        <begin position="459"/>
        <end position="477"/>
    </location>
</feature>